<evidence type="ECO:0000256" key="1">
    <source>
        <dbReference type="SAM" id="MobiDB-lite"/>
    </source>
</evidence>
<keyword evidence="4" id="KW-1185">Reference proteome</keyword>
<feature type="transmembrane region" description="Helical" evidence="2">
    <location>
        <begin position="56"/>
        <end position="82"/>
    </location>
</feature>
<dbReference type="Proteomes" id="UP000245119">
    <property type="component" value="Linkage Group LG1"/>
</dbReference>
<accession>A0A2T7PYY4</accession>
<gene>
    <name evidence="3" type="ORF">C0Q70_01251</name>
</gene>
<sequence length="217" mass="23926">MATEEYVRQQQQVTCMSFARQHVKRELWSYFALAGLFFIYLGAIIIVYAVKGVFSAHAAMTFCGVFLAGAGAVNLIASCVFYRHHRHHHQSLSCLSDKDEEAKASSKSPAPRERSRLQGPNLPVFLTPSLRSTRSLLPEILETRPRNIACCSCMSPHASQSASPTGKTINRRLQSCTKLGGAITRSAETKLLHNFSFAQRNLGQGVNDLNLGIKIST</sequence>
<dbReference type="AlphaFoldDB" id="A0A2T7PYY4"/>
<name>A0A2T7PYY4_POMCA</name>
<feature type="compositionally biased region" description="Basic and acidic residues" evidence="1">
    <location>
        <begin position="96"/>
        <end position="116"/>
    </location>
</feature>
<reference evidence="3 4" key="1">
    <citation type="submission" date="2018-04" db="EMBL/GenBank/DDBJ databases">
        <title>The genome of golden apple snail Pomacea canaliculata provides insight into stress tolerance and invasive adaptation.</title>
        <authorList>
            <person name="Liu C."/>
            <person name="Liu B."/>
            <person name="Ren Y."/>
            <person name="Zhang Y."/>
            <person name="Wang H."/>
            <person name="Li S."/>
            <person name="Jiang F."/>
            <person name="Yin L."/>
            <person name="Zhang G."/>
            <person name="Qian W."/>
            <person name="Fan W."/>
        </authorList>
    </citation>
    <scope>NUCLEOTIDE SEQUENCE [LARGE SCALE GENOMIC DNA]</scope>
    <source>
        <strain evidence="3">SZHN2017</strain>
        <tissue evidence="3">Muscle</tissue>
    </source>
</reference>
<evidence type="ECO:0000313" key="4">
    <source>
        <dbReference type="Proteomes" id="UP000245119"/>
    </source>
</evidence>
<proteinExistence type="predicted"/>
<feature type="region of interest" description="Disordered" evidence="1">
    <location>
        <begin position="96"/>
        <end position="120"/>
    </location>
</feature>
<feature type="transmembrane region" description="Helical" evidence="2">
    <location>
        <begin position="27"/>
        <end position="50"/>
    </location>
</feature>
<evidence type="ECO:0000256" key="2">
    <source>
        <dbReference type="SAM" id="Phobius"/>
    </source>
</evidence>
<comment type="caution">
    <text evidence="3">The sequence shown here is derived from an EMBL/GenBank/DDBJ whole genome shotgun (WGS) entry which is preliminary data.</text>
</comment>
<keyword evidence="2" id="KW-0812">Transmembrane</keyword>
<organism evidence="3 4">
    <name type="scientific">Pomacea canaliculata</name>
    <name type="common">Golden apple snail</name>
    <dbReference type="NCBI Taxonomy" id="400727"/>
    <lineage>
        <taxon>Eukaryota</taxon>
        <taxon>Metazoa</taxon>
        <taxon>Spiralia</taxon>
        <taxon>Lophotrochozoa</taxon>
        <taxon>Mollusca</taxon>
        <taxon>Gastropoda</taxon>
        <taxon>Caenogastropoda</taxon>
        <taxon>Architaenioglossa</taxon>
        <taxon>Ampullarioidea</taxon>
        <taxon>Ampullariidae</taxon>
        <taxon>Pomacea</taxon>
    </lineage>
</organism>
<keyword evidence="2" id="KW-1133">Transmembrane helix</keyword>
<protein>
    <submittedName>
        <fullName evidence="3">Uncharacterized protein</fullName>
    </submittedName>
</protein>
<keyword evidence="2" id="KW-0472">Membrane</keyword>
<dbReference type="EMBL" id="PZQS01000001">
    <property type="protein sequence ID" value="PVD38635.1"/>
    <property type="molecule type" value="Genomic_DNA"/>
</dbReference>
<evidence type="ECO:0000313" key="3">
    <source>
        <dbReference type="EMBL" id="PVD38635.1"/>
    </source>
</evidence>